<evidence type="ECO:0000313" key="4">
    <source>
        <dbReference type="EMBL" id="MDQ0644518.1"/>
    </source>
</evidence>
<dbReference type="Proteomes" id="UP001239085">
    <property type="component" value="Unassembled WGS sequence"/>
</dbReference>
<dbReference type="InterPro" id="IPR036291">
    <property type="entry name" value="NAD(P)-bd_dom_sf"/>
</dbReference>
<accession>A0ABU0PB13</accession>
<dbReference type="Gene3D" id="3.40.50.720">
    <property type="entry name" value="NAD(P)-binding Rossmann-like Domain"/>
    <property type="match status" value="1"/>
</dbReference>
<dbReference type="Pfam" id="PF13561">
    <property type="entry name" value="adh_short_C2"/>
    <property type="match status" value="1"/>
</dbReference>
<dbReference type="GO" id="GO:0047001">
    <property type="term" value="F:2-dehydro-3-deoxy-D-gluconate 5-dehydrogenase activity"/>
    <property type="evidence" value="ECO:0007669"/>
    <property type="project" value="UniProtKB-EC"/>
</dbReference>
<dbReference type="PROSITE" id="PS00061">
    <property type="entry name" value="ADH_SHORT"/>
    <property type="match status" value="1"/>
</dbReference>
<reference evidence="4 5" key="1">
    <citation type="submission" date="2023-07" db="EMBL/GenBank/DDBJ databases">
        <title>Comparative genomics of wheat-associated soil bacteria to identify genetic determinants of phenazine resistance.</title>
        <authorList>
            <person name="Mouncey N."/>
        </authorList>
    </citation>
    <scope>NUCLEOTIDE SEQUENCE [LARGE SCALE GENOMIC DNA]</scope>
    <source>
        <strain evidence="4 5">W2I7</strain>
    </source>
</reference>
<dbReference type="InterPro" id="IPR002347">
    <property type="entry name" value="SDR_fam"/>
</dbReference>
<dbReference type="PRINTS" id="PR00081">
    <property type="entry name" value="GDHRDH"/>
</dbReference>
<organism evidence="4 5">
    <name type="scientific">Microbacterium murale</name>
    <dbReference type="NCBI Taxonomy" id="1081040"/>
    <lineage>
        <taxon>Bacteria</taxon>
        <taxon>Bacillati</taxon>
        <taxon>Actinomycetota</taxon>
        <taxon>Actinomycetes</taxon>
        <taxon>Micrococcales</taxon>
        <taxon>Microbacteriaceae</taxon>
        <taxon>Microbacterium</taxon>
    </lineage>
</organism>
<dbReference type="InterPro" id="IPR020904">
    <property type="entry name" value="Sc_DH/Rdtase_CS"/>
</dbReference>
<dbReference type="RefSeq" id="WP_307362327.1">
    <property type="nucleotide sequence ID" value="NZ_JAUSXK010000001.1"/>
</dbReference>
<feature type="domain" description="Ketoreductase" evidence="3">
    <location>
        <begin position="10"/>
        <end position="188"/>
    </location>
</feature>
<dbReference type="InterPro" id="IPR057326">
    <property type="entry name" value="KR_dom"/>
</dbReference>
<dbReference type="SMART" id="SM00822">
    <property type="entry name" value="PKS_KR"/>
    <property type="match status" value="1"/>
</dbReference>
<keyword evidence="5" id="KW-1185">Reference proteome</keyword>
<name>A0ABU0PB13_9MICO</name>
<gene>
    <name evidence="4" type="ORF">QFZ46_002678</name>
</gene>
<evidence type="ECO:0000259" key="3">
    <source>
        <dbReference type="SMART" id="SM00822"/>
    </source>
</evidence>
<comment type="similarity">
    <text evidence="1">Belongs to the short-chain dehydrogenases/reductases (SDR) family.</text>
</comment>
<sequence>MTGAFDLTGRLAVVTGASRGIGYAIAESLAEAGADIIAVSASIDPARSSVGDAVAARGRAFEAFACDFADPAAVAALGAELRDRPVDILVNNAGTIRRAPAAEHPSEWWDEVIQVDLSSQFAFTQALAQGMLDRRRGRIIFTASLLAFQGGINVPGYAAAKSAIAGLTKALSNEWAARGVTVNAIAPGYIATDNTRALQDDPARSRAILDRIPAGRWGAASDIGGAAVFLAAPASAYVSGVTLPVDGGWLGR</sequence>
<evidence type="ECO:0000256" key="2">
    <source>
        <dbReference type="ARBA" id="ARBA00023002"/>
    </source>
</evidence>
<evidence type="ECO:0000313" key="5">
    <source>
        <dbReference type="Proteomes" id="UP001239085"/>
    </source>
</evidence>
<dbReference type="PRINTS" id="PR00080">
    <property type="entry name" value="SDRFAMILY"/>
</dbReference>
<dbReference type="PANTHER" id="PTHR42760">
    <property type="entry name" value="SHORT-CHAIN DEHYDROGENASES/REDUCTASES FAMILY MEMBER"/>
    <property type="match status" value="1"/>
</dbReference>
<dbReference type="EC" id="1.1.1.127" evidence="4"/>
<proteinExistence type="inferred from homology"/>
<keyword evidence="2 4" id="KW-0560">Oxidoreductase</keyword>
<evidence type="ECO:0000256" key="1">
    <source>
        <dbReference type="ARBA" id="ARBA00006484"/>
    </source>
</evidence>
<dbReference type="SUPFAM" id="SSF51735">
    <property type="entry name" value="NAD(P)-binding Rossmann-fold domains"/>
    <property type="match status" value="1"/>
</dbReference>
<dbReference type="EMBL" id="JAUSXK010000001">
    <property type="protein sequence ID" value="MDQ0644518.1"/>
    <property type="molecule type" value="Genomic_DNA"/>
</dbReference>
<dbReference type="PANTHER" id="PTHR42760:SF5">
    <property type="entry name" value="2-DEHYDRO-3-DEOXY-D-GLUCONATE 5-DEHYDROGENASE"/>
    <property type="match status" value="1"/>
</dbReference>
<protein>
    <submittedName>
        <fullName evidence="4">2-deoxy-D-gluconate 3-dehydrogenase</fullName>
        <ecNumber evidence="4">1.1.1.127</ecNumber>
    </submittedName>
</protein>
<comment type="caution">
    <text evidence="4">The sequence shown here is derived from an EMBL/GenBank/DDBJ whole genome shotgun (WGS) entry which is preliminary data.</text>
</comment>